<feature type="transmembrane region" description="Helical" evidence="7">
    <location>
        <begin position="451"/>
        <end position="470"/>
    </location>
</feature>
<dbReference type="InterPro" id="IPR036721">
    <property type="entry name" value="RCK_C_sf"/>
</dbReference>
<organism evidence="9 10">
    <name type="scientific">Rohdeia mirabilis</name>
    <dbReference type="NCBI Taxonomy" id="2528008"/>
    <lineage>
        <taxon>Bacteria</taxon>
        <taxon>Pseudomonadati</taxon>
        <taxon>Planctomycetota</taxon>
        <taxon>Planctomycetia</taxon>
        <taxon>Planctomycetia incertae sedis</taxon>
        <taxon>Rohdeia</taxon>
    </lineage>
</organism>
<dbReference type="PROSITE" id="PS01271">
    <property type="entry name" value="NA_SULFATE"/>
    <property type="match status" value="1"/>
</dbReference>
<feature type="transmembrane region" description="Helical" evidence="7">
    <location>
        <begin position="576"/>
        <end position="596"/>
    </location>
</feature>
<feature type="transmembrane region" description="Helical" evidence="7">
    <location>
        <begin position="57"/>
        <end position="77"/>
    </location>
</feature>
<dbReference type="Pfam" id="PF02080">
    <property type="entry name" value="TrkA_C"/>
    <property type="match status" value="2"/>
</dbReference>
<dbReference type="RefSeq" id="WP_145187941.1">
    <property type="nucleotide sequence ID" value="NZ_CP036290.1"/>
</dbReference>
<dbReference type="GO" id="GO:0006813">
    <property type="term" value="P:potassium ion transport"/>
    <property type="evidence" value="ECO:0007669"/>
    <property type="project" value="InterPro"/>
</dbReference>
<dbReference type="AlphaFoldDB" id="A0A518D113"/>
<feature type="domain" description="RCK C-terminal" evidence="8">
    <location>
        <begin position="304"/>
        <end position="390"/>
    </location>
</feature>
<dbReference type="GO" id="GO:0008324">
    <property type="term" value="F:monoatomic cation transmembrane transporter activity"/>
    <property type="evidence" value="ECO:0007669"/>
    <property type="project" value="InterPro"/>
</dbReference>
<protein>
    <submittedName>
        <fullName evidence="9">Citrate transporter</fullName>
    </submittedName>
</protein>
<dbReference type="Pfam" id="PF03600">
    <property type="entry name" value="CitMHS"/>
    <property type="match status" value="1"/>
</dbReference>
<evidence type="ECO:0000256" key="1">
    <source>
        <dbReference type="ARBA" id="ARBA00004141"/>
    </source>
</evidence>
<evidence type="ECO:0000256" key="6">
    <source>
        <dbReference type="ARBA" id="ARBA00023136"/>
    </source>
</evidence>
<keyword evidence="3 7" id="KW-0812">Transmembrane</keyword>
<feature type="transmembrane region" description="Helical" evidence="7">
    <location>
        <begin position="178"/>
        <end position="200"/>
    </location>
</feature>
<evidence type="ECO:0000313" key="10">
    <source>
        <dbReference type="Proteomes" id="UP000319342"/>
    </source>
</evidence>
<keyword evidence="10" id="KW-1185">Reference proteome</keyword>
<sequence>MIADHQLIVLATLAMSLLLFVTDALRYDLIALLVVLALAAAGTLTPREAFRGFSDPAVVLIASMYVFGWSVNRWGIAEVLAQRLLGVGRRTAAPSESWLAARVTLASGLLSSVLSNTGIVATLIPVLSEISRKHLIPASRLMMPLAYGSLLGGLLTLVGTSTNLAIDGVLRDHGHAGLGLFDFVHLGAILLVVGSLYFLWFGRFLLPSRRVDESLTEHYRVPQFVSEVMVEASSSLNGCTVGELDLLARHELTVIGIVRGEGGALVVPGPQNRVSEGDVLVVQGEPQSLVTLRDELGLVERESVDVEGTRLFSSDVQLVEAVVPAGSALVQRTLGQSDFRARTGLNVLAIAQHGHVRPGAMAERRLVVGDSLLIQGHRNDIARLRRSRQLIVLDEVLTRHLSSRAWITLAWLVAVLAAAGVGLLPLSVAALSGAVGLVLTGCIRPDEARGAVDWSVLVLVGGMLALGIAFQKHGLDVEVAGVLLTLCQGIESPHFLVGLFLCATVLFTQATSNVTAGVIMTPIALSVADALGRDPMALVIAVLSGASLAFMSPVAHQANAMVVGPGDYRFRDFVRVGTPLTALLVAIEVVIVPLLWPMHHIV</sequence>
<dbReference type="OrthoDB" id="9765532at2"/>
<evidence type="ECO:0000256" key="3">
    <source>
        <dbReference type="ARBA" id="ARBA00022692"/>
    </source>
</evidence>
<evidence type="ECO:0000256" key="7">
    <source>
        <dbReference type="SAM" id="Phobius"/>
    </source>
</evidence>
<evidence type="ECO:0000256" key="4">
    <source>
        <dbReference type="ARBA" id="ARBA00022737"/>
    </source>
</evidence>
<dbReference type="GO" id="GO:0005886">
    <property type="term" value="C:plasma membrane"/>
    <property type="evidence" value="ECO:0007669"/>
    <property type="project" value="TreeGrafter"/>
</dbReference>
<comment type="subcellular location">
    <subcellularLocation>
        <location evidence="1">Membrane</location>
        <topology evidence="1">Multi-pass membrane protein</topology>
    </subcellularLocation>
</comment>
<feature type="domain" description="RCK C-terminal" evidence="8">
    <location>
        <begin position="212"/>
        <end position="298"/>
    </location>
</feature>
<keyword evidence="6 7" id="KW-0472">Membrane</keyword>
<evidence type="ECO:0000256" key="2">
    <source>
        <dbReference type="ARBA" id="ARBA00022448"/>
    </source>
</evidence>
<feature type="transmembrane region" description="Helical" evidence="7">
    <location>
        <begin position="7"/>
        <end position="23"/>
    </location>
</feature>
<dbReference type="SUPFAM" id="SSF116726">
    <property type="entry name" value="TrkA C-terminal domain-like"/>
    <property type="match status" value="2"/>
</dbReference>
<dbReference type="InterPro" id="IPR006037">
    <property type="entry name" value="RCK_C"/>
</dbReference>
<dbReference type="InterPro" id="IPR051679">
    <property type="entry name" value="DASS-Related_Transporters"/>
</dbReference>
<name>A0A518D113_9BACT</name>
<feature type="transmembrane region" description="Helical" evidence="7">
    <location>
        <begin position="97"/>
        <end position="124"/>
    </location>
</feature>
<feature type="transmembrane region" description="Helical" evidence="7">
    <location>
        <begin position="409"/>
        <end position="439"/>
    </location>
</feature>
<dbReference type="PANTHER" id="PTHR43652">
    <property type="entry name" value="BASIC AMINO ACID ANTIPORTER YFCC-RELATED"/>
    <property type="match status" value="1"/>
</dbReference>
<feature type="transmembrane region" description="Helical" evidence="7">
    <location>
        <begin position="29"/>
        <end position="45"/>
    </location>
</feature>
<dbReference type="PROSITE" id="PS51202">
    <property type="entry name" value="RCK_C"/>
    <property type="match status" value="2"/>
</dbReference>
<dbReference type="InterPro" id="IPR031312">
    <property type="entry name" value="Na/sul_symport_CS"/>
</dbReference>
<dbReference type="Gene3D" id="3.30.70.1450">
    <property type="entry name" value="Regulator of K+ conductance, C-terminal domain"/>
    <property type="match status" value="2"/>
</dbReference>
<dbReference type="InterPro" id="IPR004680">
    <property type="entry name" value="Cit_transptr-like_dom"/>
</dbReference>
<proteinExistence type="predicted"/>
<feature type="transmembrane region" description="Helical" evidence="7">
    <location>
        <begin position="145"/>
        <end position="166"/>
    </location>
</feature>
<evidence type="ECO:0000256" key="5">
    <source>
        <dbReference type="ARBA" id="ARBA00022989"/>
    </source>
</evidence>
<evidence type="ECO:0000259" key="8">
    <source>
        <dbReference type="PROSITE" id="PS51202"/>
    </source>
</evidence>
<accession>A0A518D113</accession>
<keyword evidence="5 7" id="KW-1133">Transmembrane helix</keyword>
<keyword evidence="4" id="KW-0677">Repeat</keyword>
<feature type="transmembrane region" description="Helical" evidence="7">
    <location>
        <begin position="538"/>
        <end position="556"/>
    </location>
</feature>
<gene>
    <name evidence="9" type="ORF">Pla163_22650</name>
</gene>
<dbReference type="EMBL" id="CP036290">
    <property type="protein sequence ID" value="QDU85139.1"/>
    <property type="molecule type" value="Genomic_DNA"/>
</dbReference>
<keyword evidence="2" id="KW-0813">Transport</keyword>
<reference evidence="9 10" key="1">
    <citation type="submission" date="2019-02" db="EMBL/GenBank/DDBJ databases">
        <title>Deep-cultivation of Planctomycetes and their phenomic and genomic characterization uncovers novel biology.</title>
        <authorList>
            <person name="Wiegand S."/>
            <person name="Jogler M."/>
            <person name="Boedeker C."/>
            <person name="Pinto D."/>
            <person name="Vollmers J."/>
            <person name="Rivas-Marin E."/>
            <person name="Kohn T."/>
            <person name="Peeters S.H."/>
            <person name="Heuer A."/>
            <person name="Rast P."/>
            <person name="Oberbeckmann S."/>
            <person name="Bunk B."/>
            <person name="Jeske O."/>
            <person name="Meyerdierks A."/>
            <person name="Storesund J.E."/>
            <person name="Kallscheuer N."/>
            <person name="Luecker S."/>
            <person name="Lage O.M."/>
            <person name="Pohl T."/>
            <person name="Merkel B.J."/>
            <person name="Hornburger P."/>
            <person name="Mueller R.-W."/>
            <person name="Bruemmer F."/>
            <person name="Labrenz M."/>
            <person name="Spormann A.M."/>
            <person name="Op den Camp H."/>
            <person name="Overmann J."/>
            <person name="Amann R."/>
            <person name="Jetten M.S.M."/>
            <person name="Mascher T."/>
            <person name="Medema M.H."/>
            <person name="Devos D.P."/>
            <person name="Kaster A.-K."/>
            <person name="Ovreas L."/>
            <person name="Rohde M."/>
            <person name="Galperin M.Y."/>
            <person name="Jogler C."/>
        </authorList>
    </citation>
    <scope>NUCLEOTIDE SEQUENCE [LARGE SCALE GENOMIC DNA]</scope>
    <source>
        <strain evidence="9 10">Pla163</strain>
    </source>
</reference>
<dbReference type="Proteomes" id="UP000319342">
    <property type="component" value="Chromosome"/>
</dbReference>
<evidence type="ECO:0000313" key="9">
    <source>
        <dbReference type="EMBL" id="QDU85139.1"/>
    </source>
</evidence>
<dbReference type="PANTHER" id="PTHR43652:SF2">
    <property type="entry name" value="BASIC AMINO ACID ANTIPORTER YFCC-RELATED"/>
    <property type="match status" value="1"/>
</dbReference>